<dbReference type="SUPFAM" id="SSF53335">
    <property type="entry name" value="S-adenosyl-L-methionine-dependent methyltransferases"/>
    <property type="match status" value="1"/>
</dbReference>
<dbReference type="Pfam" id="PF13847">
    <property type="entry name" value="Methyltransf_31"/>
    <property type="match status" value="1"/>
</dbReference>
<dbReference type="OrthoDB" id="10017101at2759"/>
<keyword evidence="2" id="KW-0808">Transferase</keyword>
<dbReference type="CDD" id="cd02440">
    <property type="entry name" value="AdoMet_MTases"/>
    <property type="match status" value="1"/>
</dbReference>
<gene>
    <name evidence="2" type="ORF">OBBRIDRAFT_879985</name>
</gene>
<evidence type="ECO:0000313" key="3">
    <source>
        <dbReference type="Proteomes" id="UP000250043"/>
    </source>
</evidence>
<accession>A0A8E2AWY1</accession>
<dbReference type="Gene3D" id="3.40.50.150">
    <property type="entry name" value="Vaccinia Virus protein VP39"/>
    <property type="match status" value="1"/>
</dbReference>
<keyword evidence="2" id="KW-0489">Methyltransferase</keyword>
<dbReference type="GO" id="GO:0008168">
    <property type="term" value="F:methyltransferase activity"/>
    <property type="evidence" value="ECO:0007669"/>
    <property type="project" value="UniProtKB-KW"/>
</dbReference>
<dbReference type="PANTHER" id="PTHR43591:SF24">
    <property type="entry name" value="2-METHOXY-6-POLYPRENYL-1,4-BENZOQUINOL METHYLASE, MITOCHONDRIAL"/>
    <property type="match status" value="1"/>
</dbReference>
<organism evidence="2 3">
    <name type="scientific">Obba rivulosa</name>
    <dbReference type="NCBI Taxonomy" id="1052685"/>
    <lineage>
        <taxon>Eukaryota</taxon>
        <taxon>Fungi</taxon>
        <taxon>Dikarya</taxon>
        <taxon>Basidiomycota</taxon>
        <taxon>Agaricomycotina</taxon>
        <taxon>Agaricomycetes</taxon>
        <taxon>Polyporales</taxon>
        <taxon>Gelatoporiaceae</taxon>
        <taxon>Obba</taxon>
    </lineage>
</organism>
<dbReference type="AlphaFoldDB" id="A0A8E2AWY1"/>
<dbReference type="InterPro" id="IPR029063">
    <property type="entry name" value="SAM-dependent_MTases_sf"/>
</dbReference>
<keyword evidence="3" id="KW-1185">Reference proteome</keyword>
<dbReference type="Proteomes" id="UP000250043">
    <property type="component" value="Unassembled WGS sequence"/>
</dbReference>
<dbReference type="EMBL" id="KV722418">
    <property type="protein sequence ID" value="OCH89810.1"/>
    <property type="molecule type" value="Genomic_DNA"/>
</dbReference>
<dbReference type="GO" id="GO:0032259">
    <property type="term" value="P:methylation"/>
    <property type="evidence" value="ECO:0007669"/>
    <property type="project" value="UniProtKB-KW"/>
</dbReference>
<sequence length="272" mass="29865">MSQDTKYLVGQSSSVLSGFTWRNVENCTPYILPYLKPDMLILDVGCGPGTITIGLASRVPHGRVVGLDRVPEPLEAGRKLAAEAGVTNITFQEGDILSLPFPDGSFDLVHGHQVVQHSTDPVRALREMRRVARPGGLVALRESDTRSAVWFPDVPGLQEFQVLCPRVAQWHGWEMASGRRLVSWALEAGFKRESITATAGAWCYSSPEERAYWSKFLTGALMLGDIGKVAVKQGLATQEDVEQIAEGFKEWATKEDGWYASMQGEIVCRVSG</sequence>
<protein>
    <submittedName>
        <fullName evidence="2">S-adenosyl-L-methionine-dependent methyltransferase</fullName>
    </submittedName>
</protein>
<dbReference type="InterPro" id="IPR025714">
    <property type="entry name" value="Methyltranfer_dom"/>
</dbReference>
<evidence type="ECO:0000259" key="1">
    <source>
        <dbReference type="Pfam" id="PF13847"/>
    </source>
</evidence>
<reference evidence="2 3" key="1">
    <citation type="submission" date="2016-07" db="EMBL/GenBank/DDBJ databases">
        <title>Draft genome of the white-rot fungus Obba rivulosa 3A-2.</title>
        <authorList>
            <consortium name="DOE Joint Genome Institute"/>
            <person name="Miettinen O."/>
            <person name="Riley R."/>
            <person name="Acob R."/>
            <person name="Barry K."/>
            <person name="Cullen D."/>
            <person name="De Vries R."/>
            <person name="Hainaut M."/>
            <person name="Hatakka A."/>
            <person name="Henrissat B."/>
            <person name="Hilden K."/>
            <person name="Kuo R."/>
            <person name="Labutti K."/>
            <person name="Lipzen A."/>
            <person name="Makela M.R."/>
            <person name="Sandor L."/>
            <person name="Spatafora J.W."/>
            <person name="Grigoriev I.V."/>
            <person name="Hibbett D.S."/>
        </authorList>
    </citation>
    <scope>NUCLEOTIDE SEQUENCE [LARGE SCALE GENOMIC DNA]</scope>
    <source>
        <strain evidence="2 3">3A-2</strain>
    </source>
</reference>
<evidence type="ECO:0000313" key="2">
    <source>
        <dbReference type="EMBL" id="OCH89810.1"/>
    </source>
</evidence>
<dbReference type="PANTHER" id="PTHR43591">
    <property type="entry name" value="METHYLTRANSFERASE"/>
    <property type="match status" value="1"/>
</dbReference>
<proteinExistence type="predicted"/>
<name>A0A8E2AWY1_9APHY</name>
<feature type="domain" description="Methyltransferase" evidence="1">
    <location>
        <begin position="36"/>
        <end position="147"/>
    </location>
</feature>